<dbReference type="AlphaFoldDB" id="W7EB89"/>
<evidence type="ECO:0000256" key="1">
    <source>
        <dbReference type="SAM" id="MobiDB-lite"/>
    </source>
</evidence>
<proteinExistence type="predicted"/>
<name>W7EB89_BIPV3</name>
<dbReference type="RefSeq" id="XP_014553885.1">
    <property type="nucleotide sequence ID" value="XM_014698399.1"/>
</dbReference>
<evidence type="ECO:0000313" key="3">
    <source>
        <dbReference type="Proteomes" id="UP000054337"/>
    </source>
</evidence>
<evidence type="ECO:0000313" key="2">
    <source>
        <dbReference type="EMBL" id="EUN24299.1"/>
    </source>
</evidence>
<organism evidence="2 3">
    <name type="scientific">Bipolaris victoriae (strain FI3)</name>
    <name type="common">Victoria blight of oats agent</name>
    <name type="synonym">Cochliobolus victoriae</name>
    <dbReference type="NCBI Taxonomy" id="930091"/>
    <lineage>
        <taxon>Eukaryota</taxon>
        <taxon>Fungi</taxon>
        <taxon>Dikarya</taxon>
        <taxon>Ascomycota</taxon>
        <taxon>Pezizomycotina</taxon>
        <taxon>Dothideomycetes</taxon>
        <taxon>Pleosporomycetidae</taxon>
        <taxon>Pleosporales</taxon>
        <taxon>Pleosporineae</taxon>
        <taxon>Pleosporaceae</taxon>
        <taxon>Bipolaris</taxon>
    </lineage>
</organism>
<feature type="region of interest" description="Disordered" evidence="1">
    <location>
        <begin position="1"/>
        <end position="83"/>
    </location>
</feature>
<feature type="compositionally biased region" description="Basic and acidic residues" evidence="1">
    <location>
        <begin position="26"/>
        <end position="47"/>
    </location>
</feature>
<dbReference type="Proteomes" id="UP000054337">
    <property type="component" value="Unassembled WGS sequence"/>
</dbReference>
<feature type="compositionally biased region" description="Basic and acidic residues" evidence="1">
    <location>
        <begin position="106"/>
        <end position="121"/>
    </location>
</feature>
<dbReference type="HOGENOM" id="CLU_1304665_0_0_1"/>
<feature type="region of interest" description="Disordered" evidence="1">
    <location>
        <begin position="106"/>
        <end position="133"/>
    </location>
</feature>
<dbReference type="EMBL" id="KI968769">
    <property type="protein sequence ID" value="EUN24299.1"/>
    <property type="molecule type" value="Genomic_DNA"/>
</dbReference>
<gene>
    <name evidence="2" type="ORF">COCVIDRAFT_28942</name>
</gene>
<dbReference type="OrthoDB" id="3693334at2759"/>
<feature type="compositionally biased region" description="Basic and acidic residues" evidence="1">
    <location>
        <begin position="67"/>
        <end position="83"/>
    </location>
</feature>
<protein>
    <submittedName>
        <fullName evidence="2">Uncharacterized protein</fullName>
    </submittedName>
</protein>
<feature type="compositionally biased region" description="Polar residues" evidence="1">
    <location>
        <begin position="48"/>
        <end position="65"/>
    </location>
</feature>
<reference evidence="2 3" key="1">
    <citation type="journal article" date="2013" name="PLoS Genet.">
        <title>Comparative genome structure, secondary metabolite, and effector coding capacity across Cochliobolus pathogens.</title>
        <authorList>
            <person name="Condon B.J."/>
            <person name="Leng Y."/>
            <person name="Wu D."/>
            <person name="Bushley K.E."/>
            <person name="Ohm R.A."/>
            <person name="Otillar R."/>
            <person name="Martin J."/>
            <person name="Schackwitz W."/>
            <person name="Grimwood J."/>
            <person name="MohdZainudin N."/>
            <person name="Xue C."/>
            <person name="Wang R."/>
            <person name="Manning V.A."/>
            <person name="Dhillon B."/>
            <person name="Tu Z.J."/>
            <person name="Steffenson B.J."/>
            <person name="Salamov A."/>
            <person name="Sun H."/>
            <person name="Lowry S."/>
            <person name="LaButti K."/>
            <person name="Han J."/>
            <person name="Copeland A."/>
            <person name="Lindquist E."/>
            <person name="Barry K."/>
            <person name="Schmutz J."/>
            <person name="Baker S.E."/>
            <person name="Ciuffetti L.M."/>
            <person name="Grigoriev I.V."/>
            <person name="Zhong S."/>
            <person name="Turgeon B.G."/>
        </authorList>
    </citation>
    <scope>NUCLEOTIDE SEQUENCE [LARGE SCALE GENOMIC DNA]</scope>
    <source>
        <strain evidence="2 3">FI3</strain>
    </source>
</reference>
<sequence length="211" mass="23775">MSQISASQPSQPQSPEAHVSVFPEQFSHEPQHDCTRSPKAPLPDHHNSSSPTQRRGSSITRNPISDTWREEAYKRKEAGKEKIVDVAKKQDRWRCEYCENLNERGIVKDEREADKTKDSHDAGSGVTSSSKLFLHASSHPIKIPGSDPPGVAPGDLVKCTYCGEQMFVELSRYDPRELAEDGVRWSVVEDPREKKGGVEEEEYRGDRKCED</sequence>
<accession>W7EB89</accession>
<feature type="region of interest" description="Disordered" evidence="1">
    <location>
        <begin position="187"/>
        <end position="211"/>
    </location>
</feature>
<feature type="compositionally biased region" description="Low complexity" evidence="1">
    <location>
        <begin position="1"/>
        <end position="15"/>
    </location>
</feature>
<keyword evidence="3" id="KW-1185">Reference proteome</keyword>
<dbReference type="GeneID" id="26254223"/>